<sequence length="473" mass="54661">MGFISSLFEKENKLTSLQQWEQINKKYADNPIERIREKLVLVAIVDHEHKEFGANNHNYQLNPPLSIEKANQLQEKAGCKFPQDYIDFITRIGHGGTGSYGGAGPYYGLYAFDDAIDRHDIKNYALPCLLSPNMDIEEWKALCHVPDDCSDEEFDNIYDKLHQGTLYLGTCGCEYDLLLVVNGDYKGHILYTSDWVNSDTPYTFSYEISFTQWYERWLDEVILGYDTSWFGHRMGGTEEVLLCLANDNDDITRKINAINSLTKLPKLSNRSLYFLEQQLQTESIELYKASLNVLATYFKELALPHIQRALITPYDEKTDIAIAVIYFKYKDQYAQFKESLISILKVTNHEDTLRFIGYILTELETIFVEDFQPFFTHQNVEIIKSAIYAASHDTNLKHKISAFFELTISDNAEISLGAIQVLSSSNYINSELLGYLKKAWKMYPKEKSPYIRNNISSYIAKVYPNNMIDVKQW</sequence>
<dbReference type="Pfam" id="PF09346">
    <property type="entry name" value="SMI1_KNR4"/>
    <property type="match status" value="1"/>
</dbReference>
<dbReference type="EMBL" id="CP047344">
    <property type="protein sequence ID" value="QIF93559.1"/>
    <property type="molecule type" value="Genomic_DNA"/>
</dbReference>
<dbReference type="SUPFAM" id="SSF48371">
    <property type="entry name" value="ARM repeat"/>
    <property type="match status" value="1"/>
</dbReference>
<gene>
    <name evidence="2" type="ORF">GTH24_06490</name>
</gene>
<reference evidence="2 3" key="1">
    <citation type="submission" date="2020-01" db="EMBL/GenBank/DDBJ databases">
        <title>The genomic epidemiology of tigecycline resistance gene tet(X) variants in a swine farm in China.</title>
        <authorList>
            <person name="Peng K."/>
            <person name="Li R."/>
        </authorList>
    </citation>
    <scope>NUCLEOTIDE SEQUENCE [LARGE SCALE GENOMIC DNA]</scope>
    <source>
        <strain evidence="2 3">ZN3</strain>
    </source>
</reference>
<proteinExistence type="predicted"/>
<accession>A0A6G6SKH5</accession>
<organism evidence="2 3">
    <name type="scientific">Proteus vulgaris</name>
    <dbReference type="NCBI Taxonomy" id="585"/>
    <lineage>
        <taxon>Bacteria</taxon>
        <taxon>Pseudomonadati</taxon>
        <taxon>Pseudomonadota</taxon>
        <taxon>Gammaproteobacteria</taxon>
        <taxon>Enterobacterales</taxon>
        <taxon>Morganellaceae</taxon>
        <taxon>Proteus</taxon>
    </lineage>
</organism>
<evidence type="ECO:0000259" key="1">
    <source>
        <dbReference type="SMART" id="SM00860"/>
    </source>
</evidence>
<dbReference type="InterPro" id="IPR016024">
    <property type="entry name" value="ARM-type_fold"/>
</dbReference>
<name>A0A6G6SKH5_PROVU</name>
<keyword evidence="3" id="KW-1185">Reference proteome</keyword>
<dbReference type="Proteomes" id="UP000503287">
    <property type="component" value="Chromosome"/>
</dbReference>
<dbReference type="Gene3D" id="3.40.1580.10">
    <property type="entry name" value="SMI1/KNR4-like"/>
    <property type="match status" value="1"/>
</dbReference>
<dbReference type="SUPFAM" id="SSF160631">
    <property type="entry name" value="SMI1/KNR4-like"/>
    <property type="match status" value="1"/>
</dbReference>
<dbReference type="AlphaFoldDB" id="A0A6G6SKH5"/>
<dbReference type="SMART" id="SM00860">
    <property type="entry name" value="SMI1_KNR4"/>
    <property type="match status" value="1"/>
</dbReference>
<feature type="domain" description="Knr4/Smi1-like" evidence="1">
    <location>
        <begin position="64"/>
        <end position="216"/>
    </location>
</feature>
<evidence type="ECO:0000313" key="3">
    <source>
        <dbReference type="Proteomes" id="UP000503287"/>
    </source>
</evidence>
<dbReference type="InterPro" id="IPR018958">
    <property type="entry name" value="Knr4/Smi1-like_dom"/>
</dbReference>
<dbReference type="RefSeq" id="WP_164526093.1">
    <property type="nucleotide sequence ID" value="NZ_CP047344.1"/>
</dbReference>
<protein>
    <submittedName>
        <fullName evidence="2">SMI1/KNR4 family protein</fullName>
    </submittedName>
</protein>
<evidence type="ECO:0000313" key="2">
    <source>
        <dbReference type="EMBL" id="QIF93559.1"/>
    </source>
</evidence>
<dbReference type="InterPro" id="IPR037883">
    <property type="entry name" value="Knr4/Smi1-like_sf"/>
</dbReference>